<dbReference type="PANTHER" id="PTHR43707">
    <property type="entry name" value="HISTIDYL-TRNA SYNTHETASE"/>
    <property type="match status" value="1"/>
</dbReference>
<comment type="catalytic activity">
    <reaction evidence="7">
        <text>tRNA(His) + L-histidine + ATP = L-histidyl-tRNA(His) + AMP + diphosphate + H(+)</text>
        <dbReference type="Rhea" id="RHEA:17313"/>
        <dbReference type="Rhea" id="RHEA-COMP:9665"/>
        <dbReference type="Rhea" id="RHEA-COMP:9689"/>
        <dbReference type="ChEBI" id="CHEBI:15378"/>
        <dbReference type="ChEBI" id="CHEBI:30616"/>
        <dbReference type="ChEBI" id="CHEBI:33019"/>
        <dbReference type="ChEBI" id="CHEBI:57595"/>
        <dbReference type="ChEBI" id="CHEBI:78442"/>
        <dbReference type="ChEBI" id="CHEBI:78527"/>
        <dbReference type="ChEBI" id="CHEBI:456215"/>
        <dbReference type="EC" id="6.1.1.21"/>
    </reaction>
</comment>
<evidence type="ECO:0000256" key="5">
    <source>
        <dbReference type="ARBA" id="ARBA00022840"/>
    </source>
</evidence>
<dbReference type="SUPFAM" id="SSF52954">
    <property type="entry name" value="Class II aaRS ABD-related"/>
    <property type="match status" value="1"/>
</dbReference>
<comment type="subcellular location">
    <subcellularLocation>
        <location evidence="7">Cytoplasm</location>
    </subcellularLocation>
</comment>
<dbReference type="PROSITE" id="PS50862">
    <property type="entry name" value="AA_TRNA_LIGASE_II"/>
    <property type="match status" value="1"/>
</dbReference>
<evidence type="ECO:0000256" key="4">
    <source>
        <dbReference type="ARBA" id="ARBA00022598"/>
    </source>
</evidence>
<dbReference type="HAMAP" id="MF_00127">
    <property type="entry name" value="His_tRNA_synth"/>
    <property type="match status" value="1"/>
</dbReference>
<evidence type="ECO:0000313" key="9">
    <source>
        <dbReference type="EMBL" id="URJ25012.1"/>
    </source>
</evidence>
<dbReference type="EC" id="6.1.1.21" evidence="7"/>
<evidence type="ECO:0000256" key="7">
    <source>
        <dbReference type="HAMAP-Rule" id="MF_00127"/>
    </source>
</evidence>
<dbReference type="InterPro" id="IPR006195">
    <property type="entry name" value="aa-tRNA-synth_II"/>
</dbReference>
<dbReference type="Proteomes" id="UP001056834">
    <property type="component" value="Chromosome"/>
</dbReference>
<dbReference type="CDD" id="cd00773">
    <property type="entry name" value="HisRS-like_core"/>
    <property type="match status" value="1"/>
</dbReference>
<dbReference type="InterPro" id="IPR015807">
    <property type="entry name" value="His-tRNA-ligase"/>
</dbReference>
<dbReference type="PIRSF" id="PIRSF001549">
    <property type="entry name" value="His-tRNA_synth"/>
    <property type="match status" value="1"/>
</dbReference>
<gene>
    <name evidence="7 9" type="primary">hisS</name>
    <name evidence="9" type="ORF">M9405_02585</name>
</gene>
<reference evidence="9" key="1">
    <citation type="submission" date="2022-05" db="EMBL/GenBank/DDBJ databases">
        <title>Impact of host demography and evolutionary history on endosymbiont molecular evolution: a test in carpenter ants (Genus Camponotus) and their Blochmannia endosymbionts.</title>
        <authorList>
            <person name="Manthey J.D."/>
            <person name="Giron J.C."/>
            <person name="Hruska J.P."/>
        </authorList>
    </citation>
    <scope>NUCLEOTIDE SEQUENCE</scope>
    <source>
        <strain evidence="9">C-006</strain>
    </source>
</reference>
<evidence type="ECO:0000256" key="2">
    <source>
        <dbReference type="ARBA" id="ARBA00011738"/>
    </source>
</evidence>
<evidence type="ECO:0000256" key="1">
    <source>
        <dbReference type="ARBA" id="ARBA00008226"/>
    </source>
</evidence>
<dbReference type="SUPFAM" id="SSF55681">
    <property type="entry name" value="Class II aaRS and biotin synthetases"/>
    <property type="match status" value="1"/>
</dbReference>
<dbReference type="InterPro" id="IPR004516">
    <property type="entry name" value="HisRS/HisZ"/>
</dbReference>
<evidence type="ECO:0000259" key="8">
    <source>
        <dbReference type="PROSITE" id="PS50862"/>
    </source>
</evidence>
<accession>A0ABY4SUJ0</accession>
<evidence type="ECO:0000313" key="10">
    <source>
        <dbReference type="Proteomes" id="UP001056834"/>
    </source>
</evidence>
<keyword evidence="7" id="KW-0648">Protein biosynthesis</keyword>
<comment type="similarity">
    <text evidence="1 7">Belongs to the class-II aminoacyl-tRNA synthetase family.</text>
</comment>
<keyword evidence="5 7" id="KW-0067">ATP-binding</keyword>
<dbReference type="InterPro" id="IPR045864">
    <property type="entry name" value="aa-tRNA-synth_II/BPL/LPL"/>
</dbReference>
<dbReference type="RefSeq" id="WP_250223143.1">
    <property type="nucleotide sequence ID" value="NZ_CP097762.1"/>
</dbReference>
<keyword evidence="6 7" id="KW-0030">Aminoacyl-tRNA synthetase</keyword>
<feature type="domain" description="Aminoacyl-transfer RNA synthetases class-II family profile" evidence="8">
    <location>
        <begin position="1"/>
        <end position="361"/>
    </location>
</feature>
<dbReference type="EMBL" id="CP097762">
    <property type="protein sequence ID" value="URJ25012.1"/>
    <property type="molecule type" value="Genomic_DNA"/>
</dbReference>
<name>A0ABY4SUJ0_9ENTR</name>
<proteinExistence type="inferred from homology"/>
<dbReference type="InterPro" id="IPR036621">
    <property type="entry name" value="Anticodon-bd_dom_sf"/>
</dbReference>
<dbReference type="GO" id="GO:0004821">
    <property type="term" value="F:histidine-tRNA ligase activity"/>
    <property type="evidence" value="ECO:0007669"/>
    <property type="project" value="UniProtKB-EC"/>
</dbReference>
<keyword evidence="3 7" id="KW-0963">Cytoplasm</keyword>
<dbReference type="PANTHER" id="PTHR43707:SF1">
    <property type="entry name" value="HISTIDINE--TRNA LIGASE, MITOCHONDRIAL-RELATED"/>
    <property type="match status" value="1"/>
</dbReference>
<organism evidence="9 10">
    <name type="scientific">Candidatus Blochmannia ocreatus</name>
    <name type="common">nom. nud.</name>
    <dbReference type="NCBI Taxonomy" id="251538"/>
    <lineage>
        <taxon>Bacteria</taxon>
        <taxon>Pseudomonadati</taxon>
        <taxon>Pseudomonadota</taxon>
        <taxon>Gammaproteobacteria</taxon>
        <taxon>Enterobacterales</taxon>
        <taxon>Enterobacteriaceae</taxon>
        <taxon>ant endosymbionts</taxon>
        <taxon>Candidatus Blochmanniella</taxon>
    </lineage>
</organism>
<comment type="subunit">
    <text evidence="2 7">Homodimer.</text>
</comment>
<evidence type="ECO:0000256" key="6">
    <source>
        <dbReference type="ARBA" id="ARBA00023146"/>
    </source>
</evidence>
<dbReference type="Gene3D" id="3.30.930.10">
    <property type="entry name" value="Bira Bifunctional Protein, Domain 2"/>
    <property type="match status" value="1"/>
</dbReference>
<keyword evidence="10" id="KW-1185">Reference proteome</keyword>
<keyword evidence="7" id="KW-0547">Nucleotide-binding</keyword>
<dbReference type="NCBIfam" id="TIGR00442">
    <property type="entry name" value="hisS"/>
    <property type="match status" value="1"/>
</dbReference>
<dbReference type="Pfam" id="PF13393">
    <property type="entry name" value="tRNA-synt_His"/>
    <property type="match status" value="1"/>
</dbReference>
<keyword evidence="4 7" id="KW-0436">Ligase</keyword>
<dbReference type="InterPro" id="IPR041715">
    <property type="entry name" value="HisRS-like_core"/>
</dbReference>
<evidence type="ECO:0000256" key="3">
    <source>
        <dbReference type="ARBA" id="ARBA00022490"/>
    </source>
</evidence>
<dbReference type="Gene3D" id="3.40.50.800">
    <property type="entry name" value="Anticodon-binding domain"/>
    <property type="match status" value="1"/>
</dbReference>
<sequence length="430" mass="50280">MNKSIQSIRGMHDILPKDTIIWQYIEHTLKSIVHDYGYKEIRFPIVENTNLFQRSIGEITDVVEKEMYNFKDRNENSITLRPEGTSGCVRAGIEHGLFYNNQEQRLWYYGPMFRYERPQKGRHRQFHQFSAEAFGCTGPNIDAELILITARCWEKLGINKNISLEINSIGSIQSRTNYRKKLISFLEKHLKKLDHYALRRLHSNPLRILDTKNHATKELLHAAPMINDYLDNDSHTHFSKLCQLLDATKIPYTINPYLVRGLDYYNKTVFEWITTTDHNNKKKTICAGGRYDTLIQELGGPSVPAIGFSMGIERIILLMQAINHEIFNKNIHNDVYLINSSDFDIQKHAILISENIRSEFPSIRLIVHHRKDSIKKQIHLAYKNKTKILLILNEENFLKKTIILKNLQTNAEEILKLHEINTKLKYILNI</sequence>
<protein>
    <recommendedName>
        <fullName evidence="7">Histidine--tRNA ligase</fullName>
        <ecNumber evidence="7">6.1.1.21</ecNumber>
    </recommendedName>
    <alternativeName>
        <fullName evidence="7">Histidyl-tRNA synthetase</fullName>
        <shortName evidence="7">HisRS</shortName>
    </alternativeName>
</protein>